<dbReference type="Proteomes" id="UP000237105">
    <property type="component" value="Unassembled WGS sequence"/>
</dbReference>
<feature type="compositionally biased region" description="Basic residues" evidence="1">
    <location>
        <begin position="1"/>
        <end position="12"/>
    </location>
</feature>
<comment type="caution">
    <text evidence="2">The sequence shown here is derived from an EMBL/GenBank/DDBJ whole genome shotgun (WGS) entry which is preliminary data.</text>
</comment>
<evidence type="ECO:0000313" key="2">
    <source>
        <dbReference type="EMBL" id="PON35076.1"/>
    </source>
</evidence>
<dbReference type="EMBL" id="JXTB01000629">
    <property type="protein sequence ID" value="PON35076.1"/>
    <property type="molecule type" value="Genomic_DNA"/>
</dbReference>
<evidence type="ECO:0000313" key="3">
    <source>
        <dbReference type="Proteomes" id="UP000237105"/>
    </source>
</evidence>
<keyword evidence="3" id="KW-1185">Reference proteome</keyword>
<evidence type="ECO:0000256" key="1">
    <source>
        <dbReference type="SAM" id="MobiDB-lite"/>
    </source>
</evidence>
<feature type="compositionally biased region" description="Polar residues" evidence="1">
    <location>
        <begin position="13"/>
        <end position="25"/>
    </location>
</feature>
<protein>
    <submittedName>
        <fullName evidence="2">Uncharacterized protein</fullName>
    </submittedName>
</protein>
<proteinExistence type="predicted"/>
<feature type="region of interest" description="Disordered" evidence="1">
    <location>
        <begin position="1"/>
        <end position="25"/>
    </location>
</feature>
<reference evidence="3" key="1">
    <citation type="submission" date="2016-06" db="EMBL/GenBank/DDBJ databases">
        <title>Parallel loss of symbiosis genes in relatives of nitrogen-fixing non-legume Parasponia.</title>
        <authorList>
            <person name="Van Velzen R."/>
            <person name="Holmer R."/>
            <person name="Bu F."/>
            <person name="Rutten L."/>
            <person name="Van Zeijl A."/>
            <person name="Liu W."/>
            <person name="Santuari L."/>
            <person name="Cao Q."/>
            <person name="Sharma T."/>
            <person name="Shen D."/>
            <person name="Roswanjaya Y."/>
            <person name="Wardhani T."/>
            <person name="Kalhor M.S."/>
            <person name="Jansen J."/>
            <person name="Van den Hoogen J."/>
            <person name="Gungor B."/>
            <person name="Hartog M."/>
            <person name="Hontelez J."/>
            <person name="Verver J."/>
            <person name="Yang W.-C."/>
            <person name="Schijlen E."/>
            <person name="Repin R."/>
            <person name="Schilthuizen M."/>
            <person name="Schranz E."/>
            <person name="Heidstra R."/>
            <person name="Miyata K."/>
            <person name="Fedorova E."/>
            <person name="Kohlen W."/>
            <person name="Bisseling T."/>
            <person name="Smit S."/>
            <person name="Geurts R."/>
        </authorList>
    </citation>
    <scope>NUCLEOTIDE SEQUENCE [LARGE SCALE GENOMIC DNA]</scope>
    <source>
        <strain evidence="3">cv. WU1-14</strain>
    </source>
</reference>
<name>A0A2P5AEX3_PARAD</name>
<gene>
    <name evidence="2" type="ORF">PanWU01x14_339210</name>
</gene>
<accession>A0A2P5AEX3</accession>
<sequence>MQTSPRRGKLKKSLSSQIPHQTSLKPSFGNAKWKLVDDLGGGEALTKRGQCITAAGFGESLYIKNLAGLGLQDVPESGLLNRN</sequence>
<dbReference type="AlphaFoldDB" id="A0A2P5AEX3"/>
<organism evidence="2 3">
    <name type="scientific">Parasponia andersonii</name>
    <name type="common">Sponia andersonii</name>
    <dbReference type="NCBI Taxonomy" id="3476"/>
    <lineage>
        <taxon>Eukaryota</taxon>
        <taxon>Viridiplantae</taxon>
        <taxon>Streptophyta</taxon>
        <taxon>Embryophyta</taxon>
        <taxon>Tracheophyta</taxon>
        <taxon>Spermatophyta</taxon>
        <taxon>Magnoliopsida</taxon>
        <taxon>eudicotyledons</taxon>
        <taxon>Gunneridae</taxon>
        <taxon>Pentapetalae</taxon>
        <taxon>rosids</taxon>
        <taxon>fabids</taxon>
        <taxon>Rosales</taxon>
        <taxon>Cannabaceae</taxon>
        <taxon>Parasponia</taxon>
    </lineage>
</organism>